<dbReference type="Proteomes" id="UP000184603">
    <property type="component" value="Unassembled WGS sequence"/>
</dbReference>
<dbReference type="STRING" id="1121416.SAMN02745220_01900"/>
<evidence type="ECO:0000256" key="4">
    <source>
        <dbReference type="ARBA" id="ARBA00022679"/>
    </source>
</evidence>
<protein>
    <recommendedName>
        <fullName evidence="3 7">UTP--glucose-1-phosphate uridylyltransferase</fullName>
        <ecNumber evidence="2 7">2.7.7.9</ecNumber>
    </recommendedName>
    <alternativeName>
        <fullName evidence="7">UDP-glucose pyrophosphorylase</fullName>
    </alternativeName>
</protein>
<evidence type="ECO:0000256" key="3">
    <source>
        <dbReference type="ARBA" id="ARBA00019048"/>
    </source>
</evidence>
<dbReference type="InterPro" id="IPR005771">
    <property type="entry name" value="GalU_uridylyltTrfase_bac/arc"/>
</dbReference>
<dbReference type="Pfam" id="PF00483">
    <property type="entry name" value="NTP_transferase"/>
    <property type="match status" value="1"/>
</dbReference>
<evidence type="ECO:0000313" key="10">
    <source>
        <dbReference type="Proteomes" id="UP000184603"/>
    </source>
</evidence>
<name>A0A1M7Y589_9BACT</name>
<dbReference type="NCBIfam" id="TIGR01099">
    <property type="entry name" value="galU"/>
    <property type="match status" value="1"/>
</dbReference>
<dbReference type="InterPro" id="IPR005835">
    <property type="entry name" value="NTP_transferase_dom"/>
</dbReference>
<keyword evidence="4 7" id="KW-0808">Transferase</keyword>
<keyword evidence="10" id="KW-1185">Reference proteome</keyword>
<reference evidence="9 10" key="1">
    <citation type="submission" date="2016-12" db="EMBL/GenBank/DDBJ databases">
        <authorList>
            <person name="Song W.-J."/>
            <person name="Kurnit D.M."/>
        </authorList>
    </citation>
    <scope>NUCLEOTIDE SEQUENCE [LARGE SCALE GENOMIC DNA]</scope>
    <source>
        <strain evidence="9 10">DSM 18488</strain>
    </source>
</reference>
<keyword evidence="5 7" id="KW-0548">Nucleotidyltransferase</keyword>
<dbReference type="InterPro" id="IPR029044">
    <property type="entry name" value="Nucleotide-diphossugar_trans"/>
</dbReference>
<feature type="domain" description="Nucleotidyl transferase" evidence="8">
    <location>
        <begin position="31"/>
        <end position="287"/>
    </location>
</feature>
<dbReference type="CDD" id="cd02541">
    <property type="entry name" value="UGPase_prokaryotic"/>
    <property type="match status" value="1"/>
</dbReference>
<evidence type="ECO:0000256" key="7">
    <source>
        <dbReference type="RuleBase" id="RU361259"/>
    </source>
</evidence>
<dbReference type="EMBL" id="FRFE01000007">
    <property type="protein sequence ID" value="SHO47516.1"/>
    <property type="molecule type" value="Genomic_DNA"/>
</dbReference>
<comment type="similarity">
    <text evidence="1 7">Belongs to the UDPGP type 2 family.</text>
</comment>
<proteinExistence type="inferred from homology"/>
<sequence>MPEQSVVFTFHPWSDTTRSGAMKIKKAIFPVAGLGTRFLPATKAMPKEMLPVVDKPIIQYAVEEALASGIEQLIFVTGAGKTPLENHFDRSYELEDTLRKRGKSDLLKTIESLVPKSGTIVYTRQSEPLGLGHAIWCARDIVGDEPFAVLLADDLIQSDVPVLHQMVKEFDRVRASLVAIFEVPKEDTSKYGILEAEEGFNGTVRIKSMIEKPKPEDAPSNLAAVGRYIFTPRIFDYLGAHKTGAGGEIQLTDSMVALLEEQPIFGYRFKGTRFDCGDKAGFQQANLAFAMERPELREALTDFIKTLMVGR</sequence>
<dbReference type="EC" id="2.7.7.9" evidence="2 7"/>
<dbReference type="Gene3D" id="3.90.550.10">
    <property type="entry name" value="Spore Coat Polysaccharide Biosynthesis Protein SpsA, Chain A"/>
    <property type="match status" value="1"/>
</dbReference>
<evidence type="ECO:0000256" key="1">
    <source>
        <dbReference type="ARBA" id="ARBA00006890"/>
    </source>
</evidence>
<accession>A0A1M7Y589</accession>
<evidence type="ECO:0000259" key="8">
    <source>
        <dbReference type="Pfam" id="PF00483"/>
    </source>
</evidence>
<dbReference type="PANTHER" id="PTHR43197">
    <property type="entry name" value="UTP--GLUCOSE-1-PHOSPHATE URIDYLYLTRANSFERASE"/>
    <property type="match status" value="1"/>
</dbReference>
<dbReference type="SUPFAM" id="SSF53448">
    <property type="entry name" value="Nucleotide-diphospho-sugar transferases"/>
    <property type="match status" value="1"/>
</dbReference>
<gene>
    <name evidence="9" type="ORF">SAMN02745220_01900</name>
</gene>
<evidence type="ECO:0000256" key="2">
    <source>
        <dbReference type="ARBA" id="ARBA00012415"/>
    </source>
</evidence>
<dbReference type="AlphaFoldDB" id="A0A1M7Y589"/>
<organism evidence="9 10">
    <name type="scientific">Desulfopila aestuarii DSM 18488</name>
    <dbReference type="NCBI Taxonomy" id="1121416"/>
    <lineage>
        <taxon>Bacteria</taxon>
        <taxon>Pseudomonadati</taxon>
        <taxon>Thermodesulfobacteriota</taxon>
        <taxon>Desulfobulbia</taxon>
        <taxon>Desulfobulbales</taxon>
        <taxon>Desulfocapsaceae</taxon>
        <taxon>Desulfopila</taxon>
    </lineage>
</organism>
<evidence type="ECO:0000256" key="5">
    <source>
        <dbReference type="ARBA" id="ARBA00022695"/>
    </source>
</evidence>
<evidence type="ECO:0000256" key="6">
    <source>
        <dbReference type="ARBA" id="ARBA00048128"/>
    </source>
</evidence>
<evidence type="ECO:0000313" key="9">
    <source>
        <dbReference type="EMBL" id="SHO47516.1"/>
    </source>
</evidence>
<dbReference type="GO" id="GO:0006011">
    <property type="term" value="P:UDP-alpha-D-glucose metabolic process"/>
    <property type="evidence" value="ECO:0007669"/>
    <property type="project" value="InterPro"/>
</dbReference>
<dbReference type="GO" id="GO:0003983">
    <property type="term" value="F:UTP:glucose-1-phosphate uridylyltransferase activity"/>
    <property type="evidence" value="ECO:0007669"/>
    <property type="project" value="UniProtKB-EC"/>
</dbReference>
<dbReference type="PANTHER" id="PTHR43197:SF1">
    <property type="entry name" value="UTP--GLUCOSE-1-PHOSPHATE URIDYLYLTRANSFERASE"/>
    <property type="match status" value="1"/>
</dbReference>
<comment type="catalytic activity">
    <reaction evidence="6 7">
        <text>alpha-D-glucose 1-phosphate + UTP + H(+) = UDP-alpha-D-glucose + diphosphate</text>
        <dbReference type="Rhea" id="RHEA:19889"/>
        <dbReference type="ChEBI" id="CHEBI:15378"/>
        <dbReference type="ChEBI" id="CHEBI:33019"/>
        <dbReference type="ChEBI" id="CHEBI:46398"/>
        <dbReference type="ChEBI" id="CHEBI:58601"/>
        <dbReference type="ChEBI" id="CHEBI:58885"/>
        <dbReference type="EC" id="2.7.7.9"/>
    </reaction>
</comment>